<dbReference type="SUPFAM" id="SSF52283">
    <property type="entry name" value="Formate/glycerate dehydrogenase catalytic domain-like"/>
    <property type="match status" value="1"/>
</dbReference>
<reference evidence="2" key="1">
    <citation type="journal article" date="2014" name="Front. Microbiol.">
        <title>High frequency of phylogenetically diverse reductive dehalogenase-homologous genes in deep subseafloor sedimentary metagenomes.</title>
        <authorList>
            <person name="Kawai M."/>
            <person name="Futagami T."/>
            <person name="Toyoda A."/>
            <person name="Takaki Y."/>
            <person name="Nishi S."/>
            <person name="Hori S."/>
            <person name="Arai W."/>
            <person name="Tsubouchi T."/>
            <person name="Morono Y."/>
            <person name="Uchiyama I."/>
            <person name="Ito T."/>
            <person name="Fujiyama A."/>
            <person name="Inagaki F."/>
            <person name="Takami H."/>
        </authorList>
    </citation>
    <scope>NUCLEOTIDE SEQUENCE</scope>
    <source>
        <strain evidence="2">Expedition CK06-06</strain>
    </source>
</reference>
<name>X1SNX2_9ZZZZ</name>
<dbReference type="InterPro" id="IPR007886">
    <property type="entry name" value="AlaDH/PNT_N"/>
</dbReference>
<dbReference type="SMART" id="SM01003">
    <property type="entry name" value="AlaDh_PNT_N"/>
    <property type="match status" value="1"/>
</dbReference>
<evidence type="ECO:0000313" key="2">
    <source>
        <dbReference type="EMBL" id="GAI77040.1"/>
    </source>
</evidence>
<dbReference type="EMBL" id="BARW01011815">
    <property type="protein sequence ID" value="GAI77040.1"/>
    <property type="molecule type" value="Genomic_DNA"/>
</dbReference>
<accession>X1SNX2</accession>
<proteinExistence type="predicted"/>
<dbReference type="AlphaFoldDB" id="X1SNX2"/>
<protein>
    <recommendedName>
        <fullName evidence="1">Alanine dehydrogenase/pyridine nucleotide transhydrogenase N-terminal domain-containing protein</fullName>
    </recommendedName>
</protein>
<feature type="non-terminal residue" evidence="2">
    <location>
        <position position="73"/>
    </location>
</feature>
<comment type="caution">
    <text evidence="2">The sequence shown here is derived from an EMBL/GenBank/DDBJ whole genome shotgun (WGS) entry which is preliminary data.</text>
</comment>
<gene>
    <name evidence="2" type="ORF">S12H4_22598</name>
</gene>
<dbReference type="GO" id="GO:0000286">
    <property type="term" value="F:alanine dehydrogenase activity"/>
    <property type="evidence" value="ECO:0007669"/>
    <property type="project" value="TreeGrafter"/>
</dbReference>
<dbReference type="Gene3D" id="3.40.50.720">
    <property type="entry name" value="NAD(P)-binding Rossmann-like Domain"/>
    <property type="match status" value="1"/>
</dbReference>
<dbReference type="PANTHER" id="PTHR42795">
    <property type="entry name" value="ALANINE DEHYDROGENASE"/>
    <property type="match status" value="1"/>
</dbReference>
<sequence>MAIIPAGVRAFSQAEHQVLVEKSAGWGSGIEDKEYIQAGATIIETAEEVFEKAEMIIKVKEPLPSEYNLLKPG</sequence>
<dbReference type="PANTHER" id="PTHR42795:SF1">
    <property type="entry name" value="ALANINE DEHYDROGENASE"/>
    <property type="match status" value="1"/>
</dbReference>
<organism evidence="2">
    <name type="scientific">marine sediment metagenome</name>
    <dbReference type="NCBI Taxonomy" id="412755"/>
    <lineage>
        <taxon>unclassified sequences</taxon>
        <taxon>metagenomes</taxon>
        <taxon>ecological metagenomes</taxon>
    </lineage>
</organism>
<dbReference type="Pfam" id="PF05222">
    <property type="entry name" value="AlaDh_PNT_N"/>
    <property type="match status" value="1"/>
</dbReference>
<evidence type="ECO:0000259" key="1">
    <source>
        <dbReference type="SMART" id="SM01003"/>
    </source>
</evidence>
<dbReference type="GO" id="GO:0006524">
    <property type="term" value="P:alanine catabolic process"/>
    <property type="evidence" value="ECO:0007669"/>
    <property type="project" value="TreeGrafter"/>
</dbReference>
<feature type="domain" description="Alanine dehydrogenase/pyridine nucleotide transhydrogenase N-terminal" evidence="1">
    <location>
        <begin position="2"/>
        <end position="73"/>
    </location>
</feature>
<dbReference type="GO" id="GO:0005886">
    <property type="term" value="C:plasma membrane"/>
    <property type="evidence" value="ECO:0007669"/>
    <property type="project" value="TreeGrafter"/>
</dbReference>